<organism evidence="2 3">
    <name type="scientific">Hibiscus sabdariffa</name>
    <name type="common">roselle</name>
    <dbReference type="NCBI Taxonomy" id="183260"/>
    <lineage>
        <taxon>Eukaryota</taxon>
        <taxon>Viridiplantae</taxon>
        <taxon>Streptophyta</taxon>
        <taxon>Embryophyta</taxon>
        <taxon>Tracheophyta</taxon>
        <taxon>Spermatophyta</taxon>
        <taxon>Magnoliopsida</taxon>
        <taxon>eudicotyledons</taxon>
        <taxon>Gunneridae</taxon>
        <taxon>Pentapetalae</taxon>
        <taxon>rosids</taxon>
        <taxon>malvids</taxon>
        <taxon>Malvales</taxon>
        <taxon>Malvaceae</taxon>
        <taxon>Malvoideae</taxon>
        <taxon>Hibiscus</taxon>
    </lineage>
</organism>
<dbReference type="InterPro" id="IPR007021">
    <property type="entry name" value="DUF659"/>
</dbReference>
<proteinExistence type="predicted"/>
<keyword evidence="3" id="KW-1185">Reference proteome</keyword>
<reference evidence="2 3" key="1">
    <citation type="journal article" date="2024" name="G3 (Bethesda)">
        <title>Genome assembly of Hibiscus sabdariffa L. provides insights into metabolisms of medicinal natural products.</title>
        <authorList>
            <person name="Kim T."/>
        </authorList>
    </citation>
    <scope>NUCLEOTIDE SEQUENCE [LARGE SCALE GENOMIC DNA]</scope>
    <source>
        <strain evidence="2">TK-2024</strain>
        <tissue evidence="2">Old leaves</tissue>
    </source>
</reference>
<comment type="caution">
    <text evidence="2">The sequence shown here is derived from an EMBL/GenBank/DDBJ whole genome shotgun (WGS) entry which is preliminary data.</text>
</comment>
<gene>
    <name evidence="2" type="ORF">V6N11_054815</name>
</gene>
<name>A0ABR2S531_9ROSI</name>
<protein>
    <recommendedName>
        <fullName evidence="1">DUF659 domain-containing protein</fullName>
    </recommendedName>
</protein>
<evidence type="ECO:0000313" key="2">
    <source>
        <dbReference type="EMBL" id="KAK9020326.1"/>
    </source>
</evidence>
<dbReference type="Proteomes" id="UP001396334">
    <property type="component" value="Unassembled WGS sequence"/>
</dbReference>
<dbReference type="EMBL" id="JBBPBN010000017">
    <property type="protein sequence ID" value="KAK9020326.1"/>
    <property type="molecule type" value="Genomic_DNA"/>
</dbReference>
<evidence type="ECO:0000313" key="3">
    <source>
        <dbReference type="Proteomes" id="UP001396334"/>
    </source>
</evidence>
<dbReference type="Pfam" id="PF04937">
    <property type="entry name" value="DUF659"/>
    <property type="match status" value="1"/>
</dbReference>
<sequence>MERHRVDILIIGALCANDIPVNVLRNPDFLIMLNGVNQAPKHYKPSSFDRARTTLVYECQRELEKELTPVKDTWTTHETSIFSDGWKTLKQQPLINVLASNSSGSMFMYTKDFTGQEKTWTNIV</sequence>
<evidence type="ECO:0000259" key="1">
    <source>
        <dbReference type="Pfam" id="PF04937"/>
    </source>
</evidence>
<feature type="domain" description="DUF659" evidence="1">
    <location>
        <begin position="47"/>
        <end position="119"/>
    </location>
</feature>
<accession>A0ABR2S531</accession>